<evidence type="ECO:0000313" key="10">
    <source>
        <dbReference type="Proteomes" id="UP001194469"/>
    </source>
</evidence>
<evidence type="ECO:0000256" key="6">
    <source>
        <dbReference type="ARBA" id="ARBA00023014"/>
    </source>
</evidence>
<sequence length="238" mass="26283">MSSAWNHVHGFERLSLCDWPGYSSCVIFLGGCNMRCPTCHNWQLAWHADTLPLLSRAAIESYIEARRHWLDGVVVTGGEATMVEGFADMLRGLRRFGLPVKVDSNGLRPDVVELLLRDGLADAFSIDVKGPFALYPRLSGGTTSPDEARAALSRIFALAQAQPDAFMFRLTRVPVLSDDDVEAARSQLPAGFDLKIQDYVPPRRKHAEADSETRRTAGDVVHGPHRGSHPEGPESQRH</sequence>
<keyword evidence="5" id="KW-0408">Iron</keyword>
<keyword evidence="2" id="KW-0004">4Fe-4S</keyword>
<dbReference type="InterPro" id="IPR034457">
    <property type="entry name" value="Organic_radical-activating"/>
</dbReference>
<dbReference type="CDD" id="cd01335">
    <property type="entry name" value="Radical_SAM"/>
    <property type="match status" value="1"/>
</dbReference>
<evidence type="ECO:0000256" key="5">
    <source>
        <dbReference type="ARBA" id="ARBA00023004"/>
    </source>
</evidence>
<keyword evidence="10" id="KW-1185">Reference proteome</keyword>
<evidence type="ECO:0000256" key="3">
    <source>
        <dbReference type="ARBA" id="ARBA00022691"/>
    </source>
</evidence>
<comment type="cofactor">
    <cofactor evidence="1">
        <name>[4Fe-4S] cluster</name>
        <dbReference type="ChEBI" id="CHEBI:49883"/>
    </cofactor>
</comment>
<dbReference type="PANTHER" id="PTHR30352:SF5">
    <property type="entry name" value="PYRUVATE FORMATE-LYASE 1-ACTIVATING ENZYME"/>
    <property type="match status" value="1"/>
</dbReference>
<reference evidence="9 10" key="1">
    <citation type="submission" date="2019-08" db="EMBL/GenBank/DDBJ databases">
        <authorList>
            <person name="Luo N."/>
        </authorList>
    </citation>
    <scope>NUCLEOTIDE SEQUENCE [LARGE SCALE GENOMIC DNA]</scope>
    <source>
        <strain evidence="9 10">NCIMB 9442</strain>
    </source>
</reference>
<evidence type="ECO:0000256" key="2">
    <source>
        <dbReference type="ARBA" id="ARBA00022485"/>
    </source>
</evidence>
<dbReference type="PROSITE" id="PS51918">
    <property type="entry name" value="RADICAL_SAM"/>
    <property type="match status" value="1"/>
</dbReference>
<dbReference type="InterPro" id="IPR012840">
    <property type="entry name" value="NrdG2"/>
</dbReference>
<dbReference type="InterPro" id="IPR007197">
    <property type="entry name" value="rSAM"/>
</dbReference>
<dbReference type="SFLD" id="SFLDG01094">
    <property type="entry name" value="Uncharacterised_Radical_SAM_Su"/>
    <property type="match status" value="1"/>
</dbReference>
<dbReference type="Pfam" id="PF04055">
    <property type="entry name" value="Radical_SAM"/>
    <property type="match status" value="1"/>
</dbReference>
<evidence type="ECO:0000256" key="7">
    <source>
        <dbReference type="SAM" id="MobiDB-lite"/>
    </source>
</evidence>
<protein>
    <submittedName>
        <fullName evidence="9">Radical SAM protein</fullName>
    </submittedName>
</protein>
<feature type="domain" description="Radical SAM core" evidence="8">
    <location>
        <begin position="18"/>
        <end position="231"/>
    </location>
</feature>
<dbReference type="InterPro" id="IPR013785">
    <property type="entry name" value="Aldolase_TIM"/>
</dbReference>
<evidence type="ECO:0000313" key="9">
    <source>
        <dbReference type="EMBL" id="MBG3879098.1"/>
    </source>
</evidence>
<keyword evidence="6" id="KW-0411">Iron-sulfur</keyword>
<name>A0ABS0J9F4_9BACT</name>
<accession>A0ABS0J9F4</accession>
<feature type="compositionally biased region" description="Basic and acidic residues" evidence="7">
    <location>
        <begin position="207"/>
        <end position="217"/>
    </location>
</feature>
<dbReference type="PANTHER" id="PTHR30352">
    <property type="entry name" value="PYRUVATE FORMATE-LYASE-ACTIVATING ENZYME"/>
    <property type="match status" value="1"/>
</dbReference>
<feature type="compositionally biased region" description="Basic and acidic residues" evidence="7">
    <location>
        <begin position="228"/>
        <end position="238"/>
    </location>
</feature>
<feature type="region of interest" description="Disordered" evidence="7">
    <location>
        <begin position="199"/>
        <end position="238"/>
    </location>
</feature>
<dbReference type="EMBL" id="VRYY01000818">
    <property type="protein sequence ID" value="MBG3879098.1"/>
    <property type="molecule type" value="Genomic_DNA"/>
</dbReference>
<comment type="caution">
    <text evidence="9">The sequence shown here is derived from an EMBL/GenBank/DDBJ whole genome shotgun (WGS) entry which is preliminary data.</text>
</comment>
<dbReference type="RefSeq" id="WP_196610859.1">
    <property type="nucleotide sequence ID" value="NZ_VRYY01000818.1"/>
</dbReference>
<dbReference type="Proteomes" id="UP001194469">
    <property type="component" value="Unassembled WGS sequence"/>
</dbReference>
<evidence type="ECO:0000256" key="4">
    <source>
        <dbReference type="ARBA" id="ARBA00022723"/>
    </source>
</evidence>
<proteinExistence type="predicted"/>
<gene>
    <name evidence="9" type="ORF">FVW20_19395</name>
</gene>
<dbReference type="Gene3D" id="3.20.20.70">
    <property type="entry name" value="Aldolase class I"/>
    <property type="match status" value="1"/>
</dbReference>
<dbReference type="InterPro" id="IPR058240">
    <property type="entry name" value="rSAM_sf"/>
</dbReference>
<evidence type="ECO:0000256" key="1">
    <source>
        <dbReference type="ARBA" id="ARBA00001966"/>
    </source>
</evidence>
<dbReference type="SFLD" id="SFLDS00029">
    <property type="entry name" value="Radical_SAM"/>
    <property type="match status" value="1"/>
</dbReference>
<keyword evidence="4" id="KW-0479">Metal-binding</keyword>
<dbReference type="SUPFAM" id="SSF102114">
    <property type="entry name" value="Radical SAM enzymes"/>
    <property type="match status" value="1"/>
</dbReference>
<organism evidence="9 10">
    <name type="scientific">Nitratidesulfovibrio oxamicus</name>
    <dbReference type="NCBI Taxonomy" id="32016"/>
    <lineage>
        <taxon>Bacteria</taxon>
        <taxon>Pseudomonadati</taxon>
        <taxon>Thermodesulfobacteriota</taxon>
        <taxon>Desulfovibrionia</taxon>
        <taxon>Desulfovibrionales</taxon>
        <taxon>Desulfovibrionaceae</taxon>
        <taxon>Nitratidesulfovibrio</taxon>
    </lineage>
</organism>
<evidence type="ECO:0000259" key="8">
    <source>
        <dbReference type="PROSITE" id="PS51918"/>
    </source>
</evidence>
<keyword evidence="3" id="KW-0949">S-adenosyl-L-methionine</keyword>